<accession>A0A365QNP1</accession>
<dbReference type="EMBL" id="QMFZ01000027">
    <property type="protein sequence ID" value="RBB35777.1"/>
    <property type="molecule type" value="Genomic_DNA"/>
</dbReference>
<gene>
    <name evidence="1" type="ORF">DPV79_27565</name>
</gene>
<proteinExistence type="predicted"/>
<protein>
    <submittedName>
        <fullName evidence="1">Uncharacterized protein</fullName>
    </submittedName>
</protein>
<name>A0A365QNP1_9BURK</name>
<dbReference type="RefSeq" id="WP_113046979.1">
    <property type="nucleotide sequence ID" value="NZ_QMFZ01000027.1"/>
</dbReference>
<dbReference type="Proteomes" id="UP000252458">
    <property type="component" value="Unassembled WGS sequence"/>
</dbReference>
<organism evidence="1 2">
    <name type="scientific">Burkholderia reimsis</name>
    <dbReference type="NCBI Taxonomy" id="2234132"/>
    <lineage>
        <taxon>Bacteria</taxon>
        <taxon>Pseudomonadati</taxon>
        <taxon>Pseudomonadota</taxon>
        <taxon>Betaproteobacteria</taxon>
        <taxon>Burkholderiales</taxon>
        <taxon>Burkholderiaceae</taxon>
        <taxon>Burkholderia</taxon>
    </lineage>
</organism>
<evidence type="ECO:0000313" key="2">
    <source>
        <dbReference type="Proteomes" id="UP000252458"/>
    </source>
</evidence>
<comment type="caution">
    <text evidence="1">The sequence shown here is derived from an EMBL/GenBank/DDBJ whole genome shotgun (WGS) entry which is preliminary data.</text>
</comment>
<reference evidence="1 2" key="1">
    <citation type="submission" date="2018-06" db="EMBL/GenBank/DDBJ databases">
        <title>Draft genome sequence of Burkholderia reimsis strain BE51 isolated from a French agricultural soil.</title>
        <authorList>
            <person name="Esmaeel Q."/>
        </authorList>
    </citation>
    <scope>NUCLEOTIDE SEQUENCE [LARGE SCALE GENOMIC DNA]</scope>
    <source>
        <strain evidence="1 2">BE51</strain>
    </source>
</reference>
<evidence type="ECO:0000313" key="1">
    <source>
        <dbReference type="EMBL" id="RBB35777.1"/>
    </source>
</evidence>
<keyword evidence="2" id="KW-1185">Reference proteome</keyword>
<sequence length="102" mass="11042">MGRILCKSHGATGVIHVSSDIAADMKTDARRLKILRYDIDWLGDGLADISYFVSTDVAKQFGLPEPGDAPFGSDFEDQHAAVFDGLVAVCDKCFGEYQSRAA</sequence>
<dbReference type="AlphaFoldDB" id="A0A365QNP1"/>